<dbReference type="PANTHER" id="PTHR14049:SF9">
    <property type="entry name" value="PROCOLLAGEN-PROLINE 3-DIOXYGENASE"/>
    <property type="match status" value="1"/>
</dbReference>
<dbReference type="InterPro" id="IPR005123">
    <property type="entry name" value="Oxoglu/Fe-dep_dioxygenase_dom"/>
</dbReference>
<keyword evidence="5" id="KW-0677">Repeat</keyword>
<keyword evidence="4" id="KW-0479">Metal-binding</keyword>
<sequence>MPEPRNSNSPPRLFVQNFLRLDQCKELEFILKSSSTVGYRPHVFSTTLSHLIATNCPQLILPLVPIREMLKEKVEEFFGCDFELCIEFTGLISWAKGASIGWHSDDNREYLKHRDFTAVCYLNSHGESFRGGLFHFKDGELQTVVPSAGDLLIYTADSNNIHSVEEVTDGERLTLTLWFSRNSTHDEDMKLISRLSQIYLNEESCRSFFPFPAPASSNMYLFSREQSFHEEFGINICFARLLVLGFSIYSSSDENLLEERCDILLKPLKLTRSDKLLSYEFSNILHALQVVQYYLWKSGDLPRPESTLSWGKVTELSHPQKEKVDKLKLALIKDHKLAWETFGFRCHESTELQDFNWACFSVAITAWEDYTSEKHKDLIRSLPHWINYQSIFCASFDTV</sequence>
<organism evidence="10 11">
    <name type="scientific">Trapa incisa</name>
    <dbReference type="NCBI Taxonomy" id="236973"/>
    <lineage>
        <taxon>Eukaryota</taxon>
        <taxon>Viridiplantae</taxon>
        <taxon>Streptophyta</taxon>
        <taxon>Embryophyta</taxon>
        <taxon>Tracheophyta</taxon>
        <taxon>Spermatophyta</taxon>
        <taxon>Magnoliopsida</taxon>
        <taxon>eudicotyledons</taxon>
        <taxon>Gunneridae</taxon>
        <taxon>Pentapetalae</taxon>
        <taxon>rosids</taxon>
        <taxon>malvids</taxon>
        <taxon>Myrtales</taxon>
        <taxon>Lythraceae</taxon>
        <taxon>Trapa</taxon>
    </lineage>
</organism>
<dbReference type="InterPro" id="IPR039575">
    <property type="entry name" value="P3H"/>
</dbReference>
<dbReference type="EC" id="1.14.11.7" evidence="3"/>
<keyword evidence="8" id="KW-0408">Iron</keyword>
<comment type="cofactor">
    <cofactor evidence="2">
        <name>Fe cation</name>
        <dbReference type="ChEBI" id="CHEBI:24875"/>
    </cofactor>
</comment>
<dbReference type="GO" id="GO:0032963">
    <property type="term" value="P:collagen metabolic process"/>
    <property type="evidence" value="ECO:0007669"/>
    <property type="project" value="InterPro"/>
</dbReference>
<reference evidence="10 11" key="1">
    <citation type="journal article" date="2023" name="Hortic Res">
        <title>Pangenome of water caltrop reveals structural variations and asymmetric subgenome divergence after allopolyploidization.</title>
        <authorList>
            <person name="Zhang X."/>
            <person name="Chen Y."/>
            <person name="Wang L."/>
            <person name="Yuan Y."/>
            <person name="Fang M."/>
            <person name="Shi L."/>
            <person name="Lu R."/>
            <person name="Comes H.P."/>
            <person name="Ma Y."/>
            <person name="Chen Y."/>
            <person name="Huang G."/>
            <person name="Zhou Y."/>
            <person name="Zheng Z."/>
            <person name="Qiu Y."/>
        </authorList>
    </citation>
    <scope>NUCLEOTIDE SEQUENCE [LARGE SCALE GENOMIC DNA]</scope>
    <source>
        <tissue evidence="10">Roots</tissue>
    </source>
</reference>
<gene>
    <name evidence="10" type="ORF">SAY87_015561</name>
</gene>
<evidence type="ECO:0000256" key="6">
    <source>
        <dbReference type="ARBA" id="ARBA00022964"/>
    </source>
</evidence>
<evidence type="ECO:0000256" key="2">
    <source>
        <dbReference type="ARBA" id="ARBA00001962"/>
    </source>
</evidence>
<dbReference type="InterPro" id="IPR044862">
    <property type="entry name" value="Pro_4_hyd_alph_FE2OG_OXY"/>
</dbReference>
<evidence type="ECO:0000256" key="5">
    <source>
        <dbReference type="ARBA" id="ARBA00022737"/>
    </source>
</evidence>
<proteinExistence type="predicted"/>
<evidence type="ECO:0000313" key="11">
    <source>
        <dbReference type="Proteomes" id="UP001345219"/>
    </source>
</evidence>
<keyword evidence="11" id="KW-1185">Reference proteome</keyword>
<protein>
    <recommendedName>
        <fullName evidence="3">procollagen-proline 3-dioxygenase</fullName>
        <ecNumber evidence="3">1.14.11.7</ecNumber>
    </recommendedName>
</protein>
<dbReference type="SMART" id="SM00702">
    <property type="entry name" value="P4Hc"/>
    <property type="match status" value="1"/>
</dbReference>
<name>A0AAN7LDE8_9MYRT</name>
<comment type="caution">
    <text evidence="10">The sequence shown here is derived from an EMBL/GenBank/DDBJ whole genome shotgun (WGS) entry which is preliminary data.</text>
</comment>
<keyword evidence="6" id="KW-0223">Dioxygenase</keyword>
<evidence type="ECO:0000313" key="10">
    <source>
        <dbReference type="EMBL" id="KAK4779455.1"/>
    </source>
</evidence>
<comment type="cofactor">
    <cofactor evidence="1">
        <name>L-ascorbate</name>
        <dbReference type="ChEBI" id="CHEBI:38290"/>
    </cofactor>
</comment>
<accession>A0AAN7LDE8</accession>
<dbReference type="EMBL" id="JAXIOK010000001">
    <property type="protein sequence ID" value="KAK4779455.1"/>
    <property type="molecule type" value="Genomic_DNA"/>
</dbReference>
<dbReference type="PROSITE" id="PS51471">
    <property type="entry name" value="FE2OG_OXY"/>
    <property type="match status" value="1"/>
</dbReference>
<evidence type="ECO:0000256" key="4">
    <source>
        <dbReference type="ARBA" id="ARBA00022723"/>
    </source>
</evidence>
<evidence type="ECO:0000256" key="8">
    <source>
        <dbReference type="ARBA" id="ARBA00023004"/>
    </source>
</evidence>
<dbReference type="GO" id="GO:0019797">
    <property type="term" value="F:procollagen-proline 3-dioxygenase activity"/>
    <property type="evidence" value="ECO:0007669"/>
    <property type="project" value="UniProtKB-EC"/>
</dbReference>
<evidence type="ECO:0000256" key="3">
    <source>
        <dbReference type="ARBA" id="ARBA00012262"/>
    </source>
</evidence>
<dbReference type="Proteomes" id="UP001345219">
    <property type="component" value="Chromosome 13"/>
</dbReference>
<dbReference type="AlphaFoldDB" id="A0AAN7LDE8"/>
<dbReference type="Pfam" id="PF13640">
    <property type="entry name" value="2OG-FeII_Oxy_3"/>
    <property type="match status" value="1"/>
</dbReference>
<dbReference type="InterPro" id="IPR006620">
    <property type="entry name" value="Pro_4_hyd_alph"/>
</dbReference>
<evidence type="ECO:0000259" key="9">
    <source>
        <dbReference type="PROSITE" id="PS51471"/>
    </source>
</evidence>
<evidence type="ECO:0000256" key="1">
    <source>
        <dbReference type="ARBA" id="ARBA00001961"/>
    </source>
</evidence>
<feature type="domain" description="Fe2OG dioxygenase" evidence="9">
    <location>
        <begin position="85"/>
        <end position="181"/>
    </location>
</feature>
<dbReference type="GO" id="GO:0005506">
    <property type="term" value="F:iron ion binding"/>
    <property type="evidence" value="ECO:0007669"/>
    <property type="project" value="InterPro"/>
</dbReference>
<evidence type="ECO:0000256" key="7">
    <source>
        <dbReference type="ARBA" id="ARBA00023002"/>
    </source>
</evidence>
<dbReference type="Gene3D" id="2.60.120.620">
    <property type="entry name" value="q2cbj1_9rhob like domain"/>
    <property type="match status" value="1"/>
</dbReference>
<dbReference type="PANTHER" id="PTHR14049">
    <property type="entry name" value="LEPRECAN 1"/>
    <property type="match status" value="1"/>
</dbReference>
<keyword evidence="7" id="KW-0560">Oxidoreductase</keyword>
<dbReference type="GO" id="GO:0031418">
    <property type="term" value="F:L-ascorbic acid binding"/>
    <property type="evidence" value="ECO:0007669"/>
    <property type="project" value="InterPro"/>
</dbReference>